<evidence type="ECO:0008006" key="3">
    <source>
        <dbReference type="Google" id="ProtNLM"/>
    </source>
</evidence>
<keyword evidence="2" id="KW-1185">Reference proteome</keyword>
<dbReference type="AlphaFoldDB" id="A0A0K6IL38"/>
<dbReference type="Pfam" id="PF13783">
    <property type="entry name" value="DUF4177"/>
    <property type="match status" value="1"/>
</dbReference>
<evidence type="ECO:0000313" key="2">
    <source>
        <dbReference type="Proteomes" id="UP000182769"/>
    </source>
</evidence>
<proteinExistence type="predicted"/>
<evidence type="ECO:0000313" key="1">
    <source>
        <dbReference type="EMBL" id="CUB03818.1"/>
    </source>
</evidence>
<organism evidence="1 2">
    <name type="scientific">Marinomonas fungiae</name>
    <dbReference type="NCBI Taxonomy" id="1137284"/>
    <lineage>
        <taxon>Bacteria</taxon>
        <taxon>Pseudomonadati</taxon>
        <taxon>Pseudomonadota</taxon>
        <taxon>Gammaproteobacteria</taxon>
        <taxon>Oceanospirillales</taxon>
        <taxon>Oceanospirillaceae</taxon>
        <taxon>Marinomonas</taxon>
    </lineage>
</organism>
<dbReference type="RefSeq" id="WP_211262034.1">
    <property type="nucleotide sequence ID" value="NZ_CYHG01000004.1"/>
</dbReference>
<dbReference type="STRING" id="1137284.GCA_001418205_01669"/>
<dbReference type="Proteomes" id="UP000182769">
    <property type="component" value="Unassembled WGS sequence"/>
</dbReference>
<accession>A0A0K6IL38</accession>
<dbReference type="InterPro" id="IPR025234">
    <property type="entry name" value="YjzH-like"/>
</dbReference>
<protein>
    <recommendedName>
        <fullName evidence="3">DUF4177 domain-containing protein</fullName>
    </recommendedName>
</protein>
<gene>
    <name evidence="1" type="ORF">Ga0061065_104249</name>
</gene>
<reference evidence="2" key="1">
    <citation type="submission" date="2015-08" db="EMBL/GenBank/DDBJ databases">
        <authorList>
            <person name="Varghese N."/>
        </authorList>
    </citation>
    <scope>NUCLEOTIDE SEQUENCE [LARGE SCALE GENOMIC DNA]</scope>
    <source>
        <strain evidence="2">JCM 18476</strain>
    </source>
</reference>
<sequence>MFKEYKVELVTEGGCGTILLGSSGLPIKRLESKLNEAAAEGWELAFQVIEKKRFWLFWTRETVILTLGRK</sequence>
<dbReference type="EMBL" id="CYHG01000004">
    <property type="protein sequence ID" value="CUB03818.1"/>
    <property type="molecule type" value="Genomic_DNA"/>
</dbReference>
<name>A0A0K6IL38_9GAMM</name>